<gene>
    <name evidence="3" type="ORF">SAMN05661086_01610</name>
</gene>
<dbReference type="STRING" id="37658.SAMN05661086_01610"/>
<keyword evidence="4" id="KW-1185">Reference proteome</keyword>
<name>A0A1I6JE50_9FIRM</name>
<dbReference type="InterPro" id="IPR013610">
    <property type="entry name" value="ArdC_N"/>
</dbReference>
<evidence type="ECO:0000259" key="1">
    <source>
        <dbReference type="Pfam" id="PF08401"/>
    </source>
</evidence>
<dbReference type="Proteomes" id="UP000199659">
    <property type="component" value="Unassembled WGS sequence"/>
</dbReference>
<dbReference type="GO" id="GO:0003697">
    <property type="term" value="F:single-stranded DNA binding"/>
    <property type="evidence" value="ECO:0007669"/>
    <property type="project" value="InterPro"/>
</dbReference>
<accession>A0A1I6JE50</accession>
<dbReference type="InterPro" id="IPR043764">
    <property type="entry name" value="DUF5710"/>
</dbReference>
<dbReference type="AlphaFoldDB" id="A0A1I6JE50"/>
<proteinExistence type="predicted"/>
<evidence type="ECO:0000259" key="2">
    <source>
        <dbReference type="Pfam" id="PF18974"/>
    </source>
</evidence>
<protein>
    <submittedName>
        <fullName evidence="3">Uncharacterized protein</fullName>
    </submittedName>
</protein>
<dbReference type="Pfam" id="PF08401">
    <property type="entry name" value="ArdcN"/>
    <property type="match status" value="1"/>
</dbReference>
<dbReference type="Pfam" id="PF18974">
    <property type="entry name" value="DUF5710"/>
    <property type="match status" value="1"/>
</dbReference>
<evidence type="ECO:0000313" key="4">
    <source>
        <dbReference type="Proteomes" id="UP000199659"/>
    </source>
</evidence>
<feature type="domain" description="N-terminal" evidence="1">
    <location>
        <begin position="58"/>
        <end position="149"/>
    </location>
</feature>
<reference evidence="3 4" key="1">
    <citation type="submission" date="2016-10" db="EMBL/GenBank/DDBJ databases">
        <authorList>
            <person name="de Groot N.N."/>
        </authorList>
    </citation>
    <scope>NUCLEOTIDE SEQUENCE [LARGE SCALE GENOMIC DNA]</scope>
    <source>
        <strain evidence="3 4">743A</strain>
    </source>
</reference>
<feature type="domain" description="DUF5710" evidence="2">
    <location>
        <begin position="5"/>
        <end position="47"/>
    </location>
</feature>
<evidence type="ECO:0000313" key="3">
    <source>
        <dbReference type="EMBL" id="SFR77295.1"/>
    </source>
</evidence>
<dbReference type="EMBL" id="FOYZ01000005">
    <property type="protein sequence ID" value="SFR77295.1"/>
    <property type="molecule type" value="Genomic_DNA"/>
</dbReference>
<sequence length="411" mass="48011">MNQEKIYLKVPYKEKEQVKKLGAKWDSKSKLWFITNEQDSTLFSKWITEDEVIVPDKTEELIKQLEQGVQEVFTSGSFQNYLNVCSKFHQYSFLNVMLIVLQNPDAGMVKGYRAWQDDLGMKVRKGEKGIRILAPMFYTTPIEQTMERIDNAKTMFTIGNIQIIKNADSSYKLRVGSKVVEGITREKLKKFMQEDVIGKEIIRFQDVYVFDISQVEPIYIQQKEGDKKIHPKAKAFLEAILKKPKTIEADSQLVKKLYQAVWKICRIPIKEKEIKEAGLLGYYSRETDDITIKKGLNQIDKTRVLIHEMVHARLHNPNTNYKEKTRNTREIEAESVTYIVSKKYGFDLADVSFDYIAGWSKNKEVKDLQEVLHTIRKESQSIIKEIDKEIYKQQILEVTVEQENEWEIEAG</sequence>
<organism evidence="3 4">
    <name type="scientific">Anaeromicropila populeti</name>
    <dbReference type="NCBI Taxonomy" id="37658"/>
    <lineage>
        <taxon>Bacteria</taxon>
        <taxon>Bacillati</taxon>
        <taxon>Bacillota</taxon>
        <taxon>Clostridia</taxon>
        <taxon>Lachnospirales</taxon>
        <taxon>Lachnospiraceae</taxon>
        <taxon>Anaeromicropila</taxon>
    </lineage>
</organism>